<sequence length="257" mass="26666">MTDDGDDTGLLTSGGLTVNGDGDGTTTGDGDGDGDPTTGDGDGDPTTGDGDGDPTTGDGDGDPTTGDGDGDPTTGDGDGDTSPCTVPDPGWGGAAQVGGAAPHFSGLNQFGEEVSICEYEGLPIVIDTSAVWCGPCQLMSQCLGGNDNACLQVFGGNQQAVDLLMHPMIAEINANTFAWVTVLTENVNNGPPAMSDAVAWDQNYPVENVWVIPDVQQKYYGHLPIESFPSIWLINPQMNWQDLDQSTVFNTIINQYL</sequence>
<evidence type="ECO:0000313" key="3">
    <source>
        <dbReference type="Proteomes" id="UP000031599"/>
    </source>
</evidence>
<dbReference type="Gene3D" id="3.40.30.10">
    <property type="entry name" value="Glutaredoxin"/>
    <property type="match status" value="1"/>
</dbReference>
<dbReference type="Proteomes" id="UP000031599">
    <property type="component" value="Unassembled WGS sequence"/>
</dbReference>
<gene>
    <name evidence="2" type="ORF">DB30_05402</name>
</gene>
<reference evidence="2 3" key="1">
    <citation type="submission" date="2014-12" db="EMBL/GenBank/DDBJ databases">
        <title>Genome assembly of Enhygromyxa salina DSM 15201.</title>
        <authorList>
            <person name="Sharma G."/>
            <person name="Subramanian S."/>
        </authorList>
    </citation>
    <scope>NUCLEOTIDE SEQUENCE [LARGE SCALE GENOMIC DNA]</scope>
    <source>
        <strain evidence="2 3">DSM 15201</strain>
    </source>
</reference>
<dbReference type="RefSeq" id="WP_153258368.1">
    <property type="nucleotide sequence ID" value="NZ_JMCC02000049.1"/>
</dbReference>
<feature type="region of interest" description="Disordered" evidence="1">
    <location>
        <begin position="1"/>
        <end position="97"/>
    </location>
</feature>
<dbReference type="AlphaFoldDB" id="A0A0C1ZDA5"/>
<evidence type="ECO:0000256" key="1">
    <source>
        <dbReference type="SAM" id="MobiDB-lite"/>
    </source>
</evidence>
<evidence type="ECO:0000313" key="2">
    <source>
        <dbReference type="EMBL" id="KIG15654.1"/>
    </source>
</evidence>
<protein>
    <submittedName>
        <fullName evidence="2">Alkaline phosphatase</fullName>
    </submittedName>
</protein>
<feature type="compositionally biased region" description="Low complexity" evidence="1">
    <location>
        <begin position="35"/>
        <end position="75"/>
    </location>
</feature>
<name>A0A0C1ZDA5_9BACT</name>
<dbReference type="SUPFAM" id="SSF52833">
    <property type="entry name" value="Thioredoxin-like"/>
    <property type="match status" value="1"/>
</dbReference>
<comment type="caution">
    <text evidence="2">The sequence shown here is derived from an EMBL/GenBank/DDBJ whole genome shotgun (WGS) entry which is preliminary data.</text>
</comment>
<organism evidence="2 3">
    <name type="scientific">Enhygromyxa salina</name>
    <dbReference type="NCBI Taxonomy" id="215803"/>
    <lineage>
        <taxon>Bacteria</taxon>
        <taxon>Pseudomonadati</taxon>
        <taxon>Myxococcota</taxon>
        <taxon>Polyangia</taxon>
        <taxon>Nannocystales</taxon>
        <taxon>Nannocystaceae</taxon>
        <taxon>Enhygromyxa</taxon>
    </lineage>
</organism>
<dbReference type="EMBL" id="JMCC02000049">
    <property type="protein sequence ID" value="KIG15654.1"/>
    <property type="molecule type" value="Genomic_DNA"/>
</dbReference>
<accession>A0A0C1ZDA5</accession>
<proteinExistence type="predicted"/>
<dbReference type="InterPro" id="IPR036249">
    <property type="entry name" value="Thioredoxin-like_sf"/>
</dbReference>